<organism evidence="1 2">
    <name type="scientific">Actinomadura mexicana</name>
    <dbReference type="NCBI Taxonomy" id="134959"/>
    <lineage>
        <taxon>Bacteria</taxon>
        <taxon>Bacillati</taxon>
        <taxon>Actinomycetota</taxon>
        <taxon>Actinomycetes</taxon>
        <taxon>Streptosporangiales</taxon>
        <taxon>Thermomonosporaceae</taxon>
        <taxon>Actinomadura</taxon>
    </lineage>
</organism>
<dbReference type="EMBL" id="FZNP01000002">
    <property type="protein sequence ID" value="SNR39663.1"/>
    <property type="molecule type" value="Genomic_DNA"/>
</dbReference>
<protein>
    <submittedName>
        <fullName evidence="1">Uncharacterized protein</fullName>
    </submittedName>
</protein>
<dbReference type="AlphaFoldDB" id="A0A238W0J2"/>
<accession>A0A238W0J2</accession>
<reference evidence="2" key="1">
    <citation type="submission" date="2017-06" db="EMBL/GenBank/DDBJ databases">
        <authorList>
            <person name="Varghese N."/>
            <person name="Submissions S."/>
        </authorList>
    </citation>
    <scope>NUCLEOTIDE SEQUENCE [LARGE SCALE GENOMIC DNA]</scope>
    <source>
        <strain evidence="2">DSM 44485</strain>
    </source>
</reference>
<dbReference type="Proteomes" id="UP000198420">
    <property type="component" value="Unassembled WGS sequence"/>
</dbReference>
<name>A0A238W0J2_9ACTN</name>
<sequence>MAVPGPADQTVIGAYTIGQVRFSDRRRIAGHSRYYSNMCSTHGERMARLTQAIDDLAAEGLAGLPPEALVERVAGIWSLVEGIDPEIARRRTRYTMPET</sequence>
<evidence type="ECO:0000313" key="2">
    <source>
        <dbReference type="Proteomes" id="UP000198420"/>
    </source>
</evidence>
<keyword evidence="2" id="KW-1185">Reference proteome</keyword>
<evidence type="ECO:0000313" key="1">
    <source>
        <dbReference type="EMBL" id="SNR39663.1"/>
    </source>
</evidence>
<proteinExistence type="predicted"/>
<gene>
    <name evidence="1" type="ORF">SAMN06265355_102559</name>
</gene>